<comment type="caution">
    <text evidence="13">The sequence shown here is derived from an EMBL/GenBank/DDBJ whole genome shotgun (WGS) entry which is preliminary data.</text>
</comment>
<dbReference type="InterPro" id="IPR048254">
    <property type="entry name" value="CDP_ALCOHOL_P_TRANSF_CS"/>
</dbReference>
<evidence type="ECO:0000256" key="2">
    <source>
        <dbReference type="ARBA" id="ARBA00010441"/>
    </source>
</evidence>
<evidence type="ECO:0000256" key="4">
    <source>
        <dbReference type="ARBA" id="ARBA00022679"/>
    </source>
</evidence>
<organism evidence="13 14">
    <name type="scientific">Sedimentibacter saalensis</name>
    <dbReference type="NCBI Taxonomy" id="130788"/>
    <lineage>
        <taxon>Bacteria</taxon>
        <taxon>Bacillati</taxon>
        <taxon>Bacillota</taxon>
        <taxon>Tissierellia</taxon>
        <taxon>Sedimentibacter</taxon>
    </lineage>
</organism>
<keyword evidence="6 12" id="KW-1133">Transmembrane helix</keyword>
<accession>A0A562J7Y4</accession>
<protein>
    <submittedName>
        <fullName evidence="13">CDP-diacylglycerol--glycerol-3-phosphate 3-phosphatidyltransferase</fullName>
    </submittedName>
</protein>
<feature type="transmembrane region" description="Helical" evidence="12">
    <location>
        <begin position="87"/>
        <end position="109"/>
    </location>
</feature>
<dbReference type="PANTHER" id="PTHR14269:SF11">
    <property type="entry name" value="CDP-DIACYLGLYCEROL--GLYCEROL-3-PHOSPHATE 3-PHOSPHATIDYLTRANSFERASE"/>
    <property type="match status" value="1"/>
</dbReference>
<comment type="similarity">
    <text evidence="2 11">Belongs to the CDP-alcohol phosphatidyltransferase class-I family.</text>
</comment>
<dbReference type="RefSeq" id="WP_145084350.1">
    <property type="nucleotide sequence ID" value="NZ_DAMBUX010000028.1"/>
</dbReference>
<keyword evidence="3" id="KW-0444">Lipid biosynthesis</keyword>
<keyword evidence="5 12" id="KW-0812">Transmembrane</keyword>
<dbReference type="GO" id="GO:0016020">
    <property type="term" value="C:membrane"/>
    <property type="evidence" value="ECO:0007669"/>
    <property type="project" value="UniProtKB-SubCell"/>
</dbReference>
<evidence type="ECO:0000256" key="9">
    <source>
        <dbReference type="ARBA" id="ARBA00023209"/>
    </source>
</evidence>
<reference evidence="13 14" key="1">
    <citation type="submission" date="2019-07" db="EMBL/GenBank/DDBJ databases">
        <title>Genomic Encyclopedia of Type Strains, Phase I: the one thousand microbial genomes (KMG-I) project.</title>
        <authorList>
            <person name="Kyrpides N."/>
        </authorList>
    </citation>
    <scope>NUCLEOTIDE SEQUENCE [LARGE SCALE GENOMIC DNA]</scope>
    <source>
        <strain evidence="13 14">DSM 13558</strain>
    </source>
</reference>
<sequence>MICIKYLANGITISRIISSAFMFFTEPLSLEFYFLYTFSGITDMVDGTIARKMHTESKAGAVLDSVADLIFLLVAFIKLFPTLSHAFPPWILSAVILIGVVRLSAYAVGALKFHKFIALHTIANKITGFVLFCVPFIFLRIDIHLVSIILCIIAGISAVEELLINIKMVQYNPDVRSIFEI</sequence>
<evidence type="ECO:0000256" key="10">
    <source>
        <dbReference type="ARBA" id="ARBA00023264"/>
    </source>
</evidence>
<dbReference type="Proteomes" id="UP000315343">
    <property type="component" value="Unassembled WGS sequence"/>
</dbReference>
<feature type="transmembrane region" description="Helical" evidence="12">
    <location>
        <begin position="145"/>
        <end position="166"/>
    </location>
</feature>
<evidence type="ECO:0000256" key="11">
    <source>
        <dbReference type="RuleBase" id="RU003750"/>
    </source>
</evidence>
<evidence type="ECO:0000313" key="13">
    <source>
        <dbReference type="EMBL" id="TWH79065.1"/>
    </source>
</evidence>
<dbReference type="Gene3D" id="1.20.120.1760">
    <property type="match status" value="1"/>
</dbReference>
<keyword evidence="8 12" id="KW-0472">Membrane</keyword>
<keyword evidence="14" id="KW-1185">Reference proteome</keyword>
<dbReference type="EMBL" id="VLKH01000007">
    <property type="protein sequence ID" value="TWH79065.1"/>
    <property type="molecule type" value="Genomic_DNA"/>
</dbReference>
<evidence type="ECO:0000313" key="14">
    <source>
        <dbReference type="Proteomes" id="UP000315343"/>
    </source>
</evidence>
<comment type="subcellular location">
    <subcellularLocation>
        <location evidence="1">Membrane</location>
        <topology evidence="1">Multi-pass membrane protein</topology>
    </subcellularLocation>
</comment>
<dbReference type="InterPro" id="IPR050324">
    <property type="entry name" value="CDP-alcohol_PTase-I"/>
</dbReference>
<evidence type="ECO:0000256" key="7">
    <source>
        <dbReference type="ARBA" id="ARBA00023098"/>
    </source>
</evidence>
<evidence type="ECO:0000256" key="1">
    <source>
        <dbReference type="ARBA" id="ARBA00004141"/>
    </source>
</evidence>
<dbReference type="InterPro" id="IPR000462">
    <property type="entry name" value="CDP-OH_P_trans"/>
</dbReference>
<name>A0A562J7Y4_9FIRM</name>
<dbReference type="Pfam" id="PF01066">
    <property type="entry name" value="CDP-OH_P_transf"/>
    <property type="match status" value="1"/>
</dbReference>
<dbReference type="PANTHER" id="PTHR14269">
    <property type="entry name" value="CDP-DIACYLGLYCEROL--GLYCEROL-3-PHOSPHATE 3-PHOSPHATIDYLTRANSFERASE-RELATED"/>
    <property type="match status" value="1"/>
</dbReference>
<keyword evidence="9" id="KW-0594">Phospholipid biosynthesis</keyword>
<dbReference type="OrthoDB" id="9796672at2"/>
<dbReference type="GO" id="GO:0046474">
    <property type="term" value="P:glycerophospholipid biosynthetic process"/>
    <property type="evidence" value="ECO:0007669"/>
    <property type="project" value="TreeGrafter"/>
</dbReference>
<evidence type="ECO:0000256" key="5">
    <source>
        <dbReference type="ARBA" id="ARBA00022692"/>
    </source>
</evidence>
<keyword evidence="10" id="KW-1208">Phospholipid metabolism</keyword>
<keyword evidence="4 11" id="KW-0808">Transferase</keyword>
<evidence type="ECO:0000256" key="3">
    <source>
        <dbReference type="ARBA" id="ARBA00022516"/>
    </source>
</evidence>
<gene>
    <name evidence="13" type="ORF">LY60_02593</name>
</gene>
<evidence type="ECO:0000256" key="6">
    <source>
        <dbReference type="ARBA" id="ARBA00022989"/>
    </source>
</evidence>
<dbReference type="PROSITE" id="PS00379">
    <property type="entry name" value="CDP_ALCOHOL_P_TRANSF"/>
    <property type="match status" value="1"/>
</dbReference>
<evidence type="ECO:0000256" key="8">
    <source>
        <dbReference type="ARBA" id="ARBA00023136"/>
    </source>
</evidence>
<dbReference type="GO" id="GO:0016780">
    <property type="term" value="F:phosphotransferase activity, for other substituted phosphate groups"/>
    <property type="evidence" value="ECO:0007669"/>
    <property type="project" value="InterPro"/>
</dbReference>
<dbReference type="InterPro" id="IPR043130">
    <property type="entry name" value="CDP-OH_PTrfase_TM_dom"/>
</dbReference>
<proteinExistence type="inferred from homology"/>
<dbReference type="AlphaFoldDB" id="A0A562J7Y4"/>
<feature type="transmembrane region" description="Helical" evidence="12">
    <location>
        <begin position="116"/>
        <end position="139"/>
    </location>
</feature>
<feature type="transmembrane region" description="Helical" evidence="12">
    <location>
        <begin position="61"/>
        <end position="81"/>
    </location>
</feature>
<keyword evidence="7" id="KW-0443">Lipid metabolism</keyword>
<evidence type="ECO:0000256" key="12">
    <source>
        <dbReference type="SAM" id="Phobius"/>
    </source>
</evidence>